<evidence type="ECO:0000256" key="5">
    <source>
        <dbReference type="ARBA" id="ARBA00022777"/>
    </source>
</evidence>
<gene>
    <name evidence="11" type="ORF">ZIOFF_067558</name>
</gene>
<organism evidence="11 12">
    <name type="scientific">Zingiber officinale</name>
    <name type="common">Ginger</name>
    <name type="synonym">Amomum zingiber</name>
    <dbReference type="NCBI Taxonomy" id="94328"/>
    <lineage>
        <taxon>Eukaryota</taxon>
        <taxon>Viridiplantae</taxon>
        <taxon>Streptophyta</taxon>
        <taxon>Embryophyta</taxon>
        <taxon>Tracheophyta</taxon>
        <taxon>Spermatophyta</taxon>
        <taxon>Magnoliopsida</taxon>
        <taxon>Liliopsida</taxon>
        <taxon>Zingiberales</taxon>
        <taxon>Zingiberaceae</taxon>
        <taxon>Zingiber</taxon>
    </lineage>
</organism>
<dbReference type="FunFam" id="2.60.40.150:FF:000171">
    <property type="entry name" value="Phosphatidylinositol 3-kinase VPS34"/>
    <property type="match status" value="1"/>
</dbReference>
<dbReference type="GO" id="GO:0034271">
    <property type="term" value="C:phosphatidylinositol 3-kinase complex, class III, type I"/>
    <property type="evidence" value="ECO:0007669"/>
    <property type="project" value="TreeGrafter"/>
</dbReference>
<dbReference type="InterPro" id="IPR042236">
    <property type="entry name" value="PI3K_accessory_sf"/>
</dbReference>
<comment type="similarity">
    <text evidence="7">Belongs to the PI3/PI4-kinase family.</text>
</comment>
<keyword evidence="3" id="KW-0808">Transferase</keyword>
<dbReference type="Pfam" id="PF00792">
    <property type="entry name" value="PI3K_C2"/>
    <property type="match status" value="2"/>
</dbReference>
<dbReference type="EMBL" id="JACMSC010000019">
    <property type="protein sequence ID" value="KAG6473641.1"/>
    <property type="molecule type" value="Genomic_DNA"/>
</dbReference>
<dbReference type="SMART" id="SM00145">
    <property type="entry name" value="PI3Ka"/>
    <property type="match status" value="2"/>
</dbReference>
<dbReference type="GO" id="GO:0016303">
    <property type="term" value="F:1-phosphatidylinositol-3-kinase activity"/>
    <property type="evidence" value="ECO:0007669"/>
    <property type="project" value="UniProtKB-EC"/>
</dbReference>
<dbReference type="PANTHER" id="PTHR10048:SF7">
    <property type="entry name" value="PHOSPHATIDYLINOSITOL 3-KINASE CATALYTIC SUBUNIT TYPE 3"/>
    <property type="match status" value="1"/>
</dbReference>
<keyword evidence="12" id="KW-1185">Reference proteome</keyword>
<dbReference type="PROSITE" id="PS51545">
    <property type="entry name" value="PIK_HELICAL"/>
    <property type="match status" value="2"/>
</dbReference>
<feature type="domain" description="PIK helical" evidence="9">
    <location>
        <begin position="1036"/>
        <end position="1211"/>
    </location>
</feature>
<evidence type="ECO:0000256" key="3">
    <source>
        <dbReference type="ARBA" id="ARBA00022679"/>
    </source>
</evidence>
<dbReference type="InterPro" id="IPR000403">
    <property type="entry name" value="PI3/4_kinase_cat_dom"/>
</dbReference>
<comment type="caution">
    <text evidence="11">The sequence shown here is derived from an EMBL/GenBank/DDBJ whole genome shotgun (WGS) entry which is preliminary data.</text>
</comment>
<dbReference type="Pfam" id="PF00613">
    <property type="entry name" value="PI3Ka"/>
    <property type="match status" value="2"/>
</dbReference>
<dbReference type="FunFam" id="3.30.1010.10:FF:000002">
    <property type="entry name" value="Phosphatidylinositol 3-kinase catalytic subunit type 3"/>
    <property type="match status" value="2"/>
</dbReference>
<feature type="domain" description="PI3K/PI4K catalytic" evidence="8">
    <location>
        <begin position="1276"/>
        <end position="1547"/>
    </location>
</feature>
<dbReference type="PROSITE" id="PS50290">
    <property type="entry name" value="PI3_4_KINASE_3"/>
    <property type="match status" value="2"/>
</dbReference>
<sequence>MGGNEFRFFLSCDINLPVTLRIERLEGNLPNSVTSLESNSSSGNKNAELFVECTLYIDGVPFGLPTRTRLESSGHPYCWNELITLSTKYRDLTSRAQLGFTVWDVSCGNDNGLVGGATIYLFNNKKQLKSGRQKLRLWPGKEADGAIPTSTPGKVAKHERGEIERLERLVNKYERGQIQQIDWLDRLTFKAMDKIKDRENLNSDNSHLSVVVSFCTFEHRVAFQESGANFFAPSPVSSTNELVTVWDPEVGRTNPSEHKQLKLARSLTRGIIDRDLKPSSNERKLIQGILKYPPTRTLTGDERQLLWKFRFSLMLEKRALTKFLRCVEWSDIQEAKQAIDLMGRWESIDVTDALELLSPVFESEEVRAYAVSVLERADDEELKCYLLQLVQALRFERSDKSRLAQFLVQRSLSNIELASFLRWYVAVELHDPAYAKRYYCTYDMLEDNMMKLQVGTSREENGYKLWQSLVRQTDLIAQLCSITKDVRNVRGGTQKKIEKLRHLLTGILSELTYFDEPIRSPLAPGTLITGIVPAESSIFKSALHPLRLTFSTLSGETCKVIQMVSLMDRLLKLENLDLQLTPYRVLATGQDEGMLEFVPSSSLAQILSEDRSIVSYLQRFHPDEDGPFGITAQCLETFIKSCAGYSVITYILGIGDRHLDNLLLRDDGRLFHVDFGYILGRDPKPFPPPMKLCKEMVEAMGGAESQYYTRFKSYCCEAYNILRKSSNLILNLFHLIAGSNIPDIASDPEKGILKVQEKFRLDLDDEDAIHFFQDLITESQVEGFHCFLSSGSGIRLLYLESNSSSGNKNAELFVECTLYIDGVPFGLPTRTRLESSGHPYCWNELITLSTKYRDLTSRAQLGFTVWDVSCGNDNGLVGGATIYLFNNKKQLKSGRQKLRLWPGKEADGAIPTSTPGKVAKHERGEIERLERLVNKYERGQIQQIDWLDRLTFKAMDKIKDRENLNSDNSHLSVVVSFCTFEHRVAFQESGANFFAPSPVSSTNELVTVWDPEVGRTNPSEHKQLKLARSLTRGIIDRDLKPSSNERKLIQGILKYPPTRTLTGDERQLLWKFRFSLMLEKRALTKFLRCVEWSDIQEAKQAIDLMGRWESIDVTDALELLSPVFESEEVRAYAVSVLERADDEELKCYLLQLVQALRFERSDKSRLAQFLVQRSLSNIELASFLRWYVAVELHDPAYAKRYYCTYDMLEDNMMKLQVGTSREENGYKLWQSLVRQTDLIAQLCSITKDVRNVRGGTQKKIEKLRHLLTGILSELTYFDEPIRSPLAPGTLITGIVPAESSIFKSALHPLRLTFSTLSGETCKVIQMVSLMDRLLKLENLDLQLTPYRVLATGQDEGMLEFVPSSSLAQILSEDRSIVSYLQRFHPDEDGPFGITAQCLETFIKSCAGYSVITYILGIGDRHLDNLLLRDDGRLFHVDFGYILGRDPKPFPPPMKLCKEMVEAMGGAESQYYTRFKSYCCEAYNILRKSSNLILNLFHLIAGSNIPDIASDPEKGILKVQEKFRLDLDDEDAIHFFQDLITESVSALFPQMVETIHRWAQYWR</sequence>
<dbReference type="InterPro" id="IPR002420">
    <property type="entry name" value="PI3K-type_C2_dom"/>
</dbReference>
<feature type="domain" description="PIK helical" evidence="9">
    <location>
        <begin position="273"/>
        <end position="448"/>
    </location>
</feature>
<accession>A0A8J5EVG8</accession>
<dbReference type="InterPro" id="IPR015433">
    <property type="entry name" value="PI3/4_kinase"/>
</dbReference>
<proteinExistence type="inferred from homology"/>
<dbReference type="SUPFAM" id="SSF49562">
    <property type="entry name" value="C2 domain (Calcium/lipid-binding domain, CaLB)"/>
    <property type="match status" value="2"/>
</dbReference>
<evidence type="ECO:0000256" key="4">
    <source>
        <dbReference type="ARBA" id="ARBA00022741"/>
    </source>
</evidence>
<keyword evidence="6" id="KW-0067">ATP-binding</keyword>
<evidence type="ECO:0000256" key="1">
    <source>
        <dbReference type="ARBA" id="ARBA00001498"/>
    </source>
</evidence>
<dbReference type="Gene3D" id="1.25.40.70">
    <property type="entry name" value="Phosphatidylinositol 3-kinase, accessory domain (PIK)"/>
    <property type="match status" value="2"/>
</dbReference>
<dbReference type="PROSITE" id="PS51547">
    <property type="entry name" value="C2_PI3K"/>
    <property type="match status" value="2"/>
</dbReference>
<dbReference type="GO" id="GO:0034272">
    <property type="term" value="C:phosphatidylinositol 3-kinase complex, class III, type II"/>
    <property type="evidence" value="ECO:0007669"/>
    <property type="project" value="TreeGrafter"/>
</dbReference>
<dbReference type="SUPFAM" id="SSF48371">
    <property type="entry name" value="ARM repeat"/>
    <property type="match status" value="2"/>
</dbReference>
<dbReference type="Gene3D" id="1.10.1070.11">
    <property type="entry name" value="Phosphatidylinositol 3-/4-kinase, catalytic domain"/>
    <property type="match status" value="2"/>
</dbReference>
<feature type="domain" description="C2 PI3K-type" evidence="10">
    <location>
        <begin position="25"/>
        <end position="176"/>
    </location>
</feature>
<dbReference type="InterPro" id="IPR057756">
    <property type="entry name" value="PI3-kinase_type3/VPS34_cat"/>
</dbReference>
<dbReference type="EC" id="2.7.1.137" evidence="2"/>
<keyword evidence="5" id="KW-0418">Kinase</keyword>
<dbReference type="GO" id="GO:0048015">
    <property type="term" value="P:phosphatidylinositol-mediated signaling"/>
    <property type="evidence" value="ECO:0007669"/>
    <property type="project" value="TreeGrafter"/>
</dbReference>
<dbReference type="GO" id="GO:0005777">
    <property type="term" value="C:peroxisome"/>
    <property type="evidence" value="ECO:0007669"/>
    <property type="project" value="TreeGrafter"/>
</dbReference>
<evidence type="ECO:0000313" key="12">
    <source>
        <dbReference type="Proteomes" id="UP000734854"/>
    </source>
</evidence>
<protein>
    <recommendedName>
        <fullName evidence="2">phosphatidylinositol 3-kinase</fullName>
        <ecNumber evidence="2">2.7.1.137</ecNumber>
    </recommendedName>
</protein>
<evidence type="ECO:0000259" key="8">
    <source>
        <dbReference type="PROSITE" id="PS50290"/>
    </source>
</evidence>
<name>A0A8J5EVG8_ZINOF</name>
<dbReference type="GO" id="GO:0005524">
    <property type="term" value="F:ATP binding"/>
    <property type="evidence" value="ECO:0007669"/>
    <property type="project" value="UniProtKB-KW"/>
</dbReference>
<dbReference type="InterPro" id="IPR018936">
    <property type="entry name" value="PI3/4_kinase_CS"/>
</dbReference>
<dbReference type="Pfam" id="PF00454">
    <property type="entry name" value="PI3_PI4_kinase"/>
    <property type="match status" value="2"/>
</dbReference>
<dbReference type="InterPro" id="IPR011009">
    <property type="entry name" value="Kinase-like_dom_sf"/>
</dbReference>
<comment type="catalytic activity">
    <reaction evidence="1">
        <text>a 1,2-diacyl-sn-glycero-3-phospho-(1D-myo-inositol) + ATP = a 1,2-diacyl-sn-glycero-3-phospho-(1D-myo-inositol-3-phosphate) + ADP + H(+)</text>
        <dbReference type="Rhea" id="RHEA:12709"/>
        <dbReference type="ChEBI" id="CHEBI:15378"/>
        <dbReference type="ChEBI" id="CHEBI:30616"/>
        <dbReference type="ChEBI" id="CHEBI:57880"/>
        <dbReference type="ChEBI" id="CHEBI:58088"/>
        <dbReference type="ChEBI" id="CHEBI:456216"/>
        <dbReference type="EC" id="2.7.1.137"/>
    </reaction>
</comment>
<reference evidence="11 12" key="1">
    <citation type="submission" date="2020-08" db="EMBL/GenBank/DDBJ databases">
        <title>Plant Genome Project.</title>
        <authorList>
            <person name="Zhang R.-G."/>
        </authorList>
    </citation>
    <scope>NUCLEOTIDE SEQUENCE [LARGE SCALE GENOMIC DNA]</scope>
    <source>
        <tissue evidence="11">Rhizome</tissue>
    </source>
</reference>
<dbReference type="SMART" id="SM00146">
    <property type="entry name" value="PI3Kc"/>
    <property type="match status" value="2"/>
</dbReference>
<dbReference type="PROSITE" id="PS00916">
    <property type="entry name" value="PI3_4_KINASE_2"/>
    <property type="match status" value="2"/>
</dbReference>
<keyword evidence="4" id="KW-0547">Nucleotide-binding</keyword>
<evidence type="ECO:0000259" key="9">
    <source>
        <dbReference type="PROSITE" id="PS51545"/>
    </source>
</evidence>
<dbReference type="CDD" id="cd00896">
    <property type="entry name" value="PI3Kc_III"/>
    <property type="match status" value="2"/>
</dbReference>
<dbReference type="InterPro" id="IPR036940">
    <property type="entry name" value="PI3/4_kinase_cat_sf"/>
</dbReference>
<dbReference type="CDD" id="cd08397">
    <property type="entry name" value="C2_PI3K_class_III"/>
    <property type="match status" value="2"/>
</dbReference>
<dbReference type="InterPro" id="IPR016024">
    <property type="entry name" value="ARM-type_fold"/>
</dbReference>
<dbReference type="Gene3D" id="3.30.1010.10">
    <property type="entry name" value="Phosphatidylinositol 3-kinase Catalytic Subunit, Chain A, domain 4"/>
    <property type="match status" value="2"/>
</dbReference>
<dbReference type="SMART" id="SM00142">
    <property type="entry name" value="PI3K_C2"/>
    <property type="match status" value="2"/>
</dbReference>
<evidence type="ECO:0000259" key="10">
    <source>
        <dbReference type="PROSITE" id="PS51547"/>
    </source>
</evidence>
<evidence type="ECO:0000256" key="6">
    <source>
        <dbReference type="ARBA" id="ARBA00022840"/>
    </source>
</evidence>
<feature type="domain" description="C2 PI3K-type" evidence="10">
    <location>
        <begin position="788"/>
        <end position="939"/>
    </location>
</feature>
<dbReference type="Proteomes" id="UP000734854">
    <property type="component" value="Unassembled WGS sequence"/>
</dbReference>
<dbReference type="FunFam" id="1.10.1070.11:FF:000014">
    <property type="entry name" value="Phosphatidylinositol 3-kinase, root isoform"/>
    <property type="match status" value="2"/>
</dbReference>
<dbReference type="GO" id="GO:0005768">
    <property type="term" value="C:endosome"/>
    <property type="evidence" value="ECO:0007669"/>
    <property type="project" value="TreeGrafter"/>
</dbReference>
<dbReference type="InterPro" id="IPR001263">
    <property type="entry name" value="PI3K_accessory_dom"/>
</dbReference>
<dbReference type="Gene3D" id="2.60.40.150">
    <property type="entry name" value="C2 domain"/>
    <property type="match status" value="2"/>
</dbReference>
<dbReference type="InterPro" id="IPR035892">
    <property type="entry name" value="C2_domain_sf"/>
</dbReference>
<dbReference type="GO" id="GO:0006897">
    <property type="term" value="P:endocytosis"/>
    <property type="evidence" value="ECO:0007669"/>
    <property type="project" value="TreeGrafter"/>
</dbReference>
<dbReference type="GO" id="GO:0000407">
    <property type="term" value="C:phagophore assembly site"/>
    <property type="evidence" value="ECO:0007669"/>
    <property type="project" value="TreeGrafter"/>
</dbReference>
<dbReference type="GO" id="GO:0000045">
    <property type="term" value="P:autophagosome assembly"/>
    <property type="evidence" value="ECO:0007669"/>
    <property type="project" value="TreeGrafter"/>
</dbReference>
<dbReference type="PANTHER" id="PTHR10048">
    <property type="entry name" value="PHOSPHATIDYLINOSITOL KINASE"/>
    <property type="match status" value="1"/>
</dbReference>
<dbReference type="SUPFAM" id="SSF56112">
    <property type="entry name" value="Protein kinase-like (PK-like)"/>
    <property type="match status" value="2"/>
</dbReference>
<dbReference type="CDD" id="cd00870">
    <property type="entry name" value="PI3Ka_III"/>
    <property type="match status" value="2"/>
</dbReference>
<evidence type="ECO:0000313" key="11">
    <source>
        <dbReference type="EMBL" id="KAG6473641.1"/>
    </source>
</evidence>
<dbReference type="FunFam" id="1.25.40.70:FF:000012">
    <property type="entry name" value="phosphatidylinositol 3-kinase, root isoform"/>
    <property type="match status" value="2"/>
</dbReference>
<feature type="domain" description="PI3K/PI4K catalytic" evidence="8">
    <location>
        <begin position="513"/>
        <end position="784"/>
    </location>
</feature>
<evidence type="ECO:0000256" key="7">
    <source>
        <dbReference type="PROSITE-ProRule" id="PRU00880"/>
    </source>
</evidence>
<evidence type="ECO:0000256" key="2">
    <source>
        <dbReference type="ARBA" id="ARBA00012073"/>
    </source>
</evidence>